<protein>
    <submittedName>
        <fullName evidence="2">Unannotated protein</fullName>
    </submittedName>
</protein>
<dbReference type="Pfam" id="PF16170">
    <property type="entry name" value="DUF4873"/>
    <property type="match status" value="1"/>
</dbReference>
<evidence type="ECO:0000313" key="3">
    <source>
        <dbReference type="EMBL" id="CAB4829928.1"/>
    </source>
</evidence>
<dbReference type="EMBL" id="CAEZYR010000006">
    <property type="protein sequence ID" value="CAB4728120.1"/>
    <property type="molecule type" value="Genomic_DNA"/>
</dbReference>
<dbReference type="InterPro" id="IPR032371">
    <property type="entry name" value="DUF4873"/>
</dbReference>
<evidence type="ECO:0000313" key="4">
    <source>
        <dbReference type="EMBL" id="CAB4893042.1"/>
    </source>
</evidence>
<reference evidence="2" key="1">
    <citation type="submission" date="2020-05" db="EMBL/GenBank/DDBJ databases">
        <authorList>
            <person name="Chiriac C."/>
            <person name="Salcher M."/>
            <person name="Ghai R."/>
            <person name="Kavagutti S V."/>
        </authorList>
    </citation>
    <scope>NUCLEOTIDE SEQUENCE</scope>
</reference>
<dbReference type="AlphaFoldDB" id="A0A6J6RZI8"/>
<organism evidence="2">
    <name type="scientific">freshwater metagenome</name>
    <dbReference type="NCBI Taxonomy" id="449393"/>
    <lineage>
        <taxon>unclassified sequences</taxon>
        <taxon>metagenomes</taxon>
        <taxon>ecological metagenomes</taxon>
    </lineage>
</organism>
<sequence length="84" mass="9116">MSSYVGPAQLVLPDHTCEVEVNLHEFVDLTDALQSHWRGVVMNASFEPAEVVEVHIRIPGRGEAPASLAARRLVGNGLPPFRAS</sequence>
<dbReference type="EMBL" id="CAFBOS010000053">
    <property type="protein sequence ID" value="CAB4992232.1"/>
    <property type="molecule type" value="Genomic_DNA"/>
</dbReference>
<feature type="domain" description="DUF4873" evidence="1">
    <location>
        <begin position="3"/>
        <end position="82"/>
    </location>
</feature>
<evidence type="ECO:0000259" key="1">
    <source>
        <dbReference type="Pfam" id="PF16170"/>
    </source>
</evidence>
<dbReference type="EMBL" id="CAFBMH010000008">
    <property type="protein sequence ID" value="CAB4893042.1"/>
    <property type="molecule type" value="Genomic_DNA"/>
</dbReference>
<proteinExistence type="predicted"/>
<evidence type="ECO:0000313" key="2">
    <source>
        <dbReference type="EMBL" id="CAB4728120.1"/>
    </source>
</evidence>
<evidence type="ECO:0000313" key="5">
    <source>
        <dbReference type="EMBL" id="CAB4992232.1"/>
    </source>
</evidence>
<gene>
    <name evidence="2" type="ORF">UFOPK2754_00292</name>
    <name evidence="3" type="ORF">UFOPK3139_01354</name>
    <name evidence="4" type="ORF">UFOPK3543_00412</name>
    <name evidence="5" type="ORF">UFOPK3967_01082</name>
</gene>
<name>A0A6J6RZI8_9ZZZZ</name>
<accession>A0A6J6RZI8</accession>
<dbReference type="EMBL" id="CAFABA010000048">
    <property type="protein sequence ID" value="CAB4829928.1"/>
    <property type="molecule type" value="Genomic_DNA"/>
</dbReference>